<evidence type="ECO:0000313" key="7">
    <source>
        <dbReference type="Proteomes" id="UP000238493"/>
    </source>
</evidence>
<evidence type="ECO:0000256" key="2">
    <source>
        <dbReference type="ARBA" id="ARBA00022692"/>
    </source>
</evidence>
<dbReference type="InterPro" id="IPR003752">
    <property type="entry name" value="DiS_bond_form_DsbB/BdbC"/>
</dbReference>
<sequence>TRPPACDSAPGHFLGLSFAGWNVVASLLFAAIGYYGAFAKSGKQL</sequence>
<dbReference type="GO" id="GO:0006457">
    <property type="term" value="P:protein folding"/>
    <property type="evidence" value="ECO:0007669"/>
    <property type="project" value="InterPro"/>
</dbReference>
<dbReference type="InterPro" id="IPR023380">
    <property type="entry name" value="DsbB-like_sf"/>
</dbReference>
<evidence type="ECO:0000313" key="6">
    <source>
        <dbReference type="EMBL" id="PQA71535.1"/>
    </source>
</evidence>
<keyword evidence="4 5" id="KW-0472">Membrane</keyword>
<keyword evidence="7" id="KW-1185">Reference proteome</keyword>
<dbReference type="RefSeq" id="WP_146097179.1">
    <property type="nucleotide sequence ID" value="NZ_PTRC01000108.1"/>
</dbReference>
<dbReference type="GO" id="GO:0015035">
    <property type="term" value="F:protein-disulfide reductase activity"/>
    <property type="evidence" value="ECO:0007669"/>
    <property type="project" value="InterPro"/>
</dbReference>
<evidence type="ECO:0000256" key="1">
    <source>
        <dbReference type="ARBA" id="ARBA00004141"/>
    </source>
</evidence>
<name>A0A2S7IU48_9HYPH</name>
<feature type="transmembrane region" description="Helical" evidence="5">
    <location>
        <begin position="18"/>
        <end position="38"/>
    </location>
</feature>
<keyword evidence="2 5" id="KW-0812">Transmembrane</keyword>
<dbReference type="Pfam" id="PF02600">
    <property type="entry name" value="DsbB"/>
    <property type="match status" value="1"/>
</dbReference>
<feature type="non-terminal residue" evidence="6">
    <location>
        <position position="1"/>
    </location>
</feature>
<proteinExistence type="predicted"/>
<comment type="caution">
    <text evidence="6">The sequence shown here is derived from an EMBL/GenBank/DDBJ whole genome shotgun (WGS) entry which is preliminary data.</text>
</comment>
<reference evidence="6 7" key="1">
    <citation type="submission" date="2018-02" db="EMBL/GenBank/DDBJ databases">
        <title>Draft genome sequence of Ochrobactrum oryzae found in Brazil.</title>
        <authorList>
            <person name="Cerdeira L."/>
            <person name="Andrade F."/>
            <person name="Zacariotto T."/>
            <person name="Barbosa B."/>
            <person name="Santos S."/>
            <person name="Cassetari V."/>
            <person name="Lincopan N."/>
        </authorList>
    </citation>
    <scope>NUCLEOTIDE SEQUENCE [LARGE SCALE GENOMIC DNA]</scope>
    <source>
        <strain evidence="6 7">OA447</strain>
    </source>
</reference>
<dbReference type="SUPFAM" id="SSF158442">
    <property type="entry name" value="DsbB-like"/>
    <property type="match status" value="1"/>
</dbReference>
<comment type="subcellular location">
    <subcellularLocation>
        <location evidence="1">Membrane</location>
        <topology evidence="1">Multi-pass membrane protein</topology>
    </subcellularLocation>
</comment>
<keyword evidence="3 5" id="KW-1133">Transmembrane helix</keyword>
<dbReference type="Gene3D" id="1.20.1550.10">
    <property type="entry name" value="DsbB-like"/>
    <property type="match status" value="1"/>
</dbReference>
<gene>
    <name evidence="6" type="ORF">C3731_21530</name>
</gene>
<evidence type="ECO:0000256" key="4">
    <source>
        <dbReference type="ARBA" id="ARBA00023136"/>
    </source>
</evidence>
<accession>A0A2S7IU48</accession>
<dbReference type="EMBL" id="PTRC01000108">
    <property type="protein sequence ID" value="PQA71535.1"/>
    <property type="molecule type" value="Genomic_DNA"/>
</dbReference>
<dbReference type="Proteomes" id="UP000238493">
    <property type="component" value="Unassembled WGS sequence"/>
</dbReference>
<dbReference type="OrthoDB" id="9808637at2"/>
<protein>
    <submittedName>
        <fullName evidence="6">Disulfide bond formation protein B</fullName>
    </submittedName>
</protein>
<organism evidence="6 7">
    <name type="scientific">Brucella oryzae</name>
    <dbReference type="NCBI Taxonomy" id="335286"/>
    <lineage>
        <taxon>Bacteria</taxon>
        <taxon>Pseudomonadati</taxon>
        <taxon>Pseudomonadota</taxon>
        <taxon>Alphaproteobacteria</taxon>
        <taxon>Hyphomicrobiales</taxon>
        <taxon>Brucellaceae</taxon>
        <taxon>Brucella/Ochrobactrum group</taxon>
        <taxon>Brucella</taxon>
    </lineage>
</organism>
<evidence type="ECO:0000256" key="3">
    <source>
        <dbReference type="ARBA" id="ARBA00022989"/>
    </source>
</evidence>
<evidence type="ECO:0000256" key="5">
    <source>
        <dbReference type="SAM" id="Phobius"/>
    </source>
</evidence>
<dbReference type="AlphaFoldDB" id="A0A2S7IU48"/>
<dbReference type="GO" id="GO:0016020">
    <property type="term" value="C:membrane"/>
    <property type="evidence" value="ECO:0007669"/>
    <property type="project" value="UniProtKB-SubCell"/>
</dbReference>